<dbReference type="HOGENOM" id="CLU_1611394_0_0_1"/>
<feature type="compositionally biased region" description="Low complexity" evidence="1">
    <location>
        <begin position="85"/>
        <end position="97"/>
    </location>
</feature>
<evidence type="ECO:0000256" key="1">
    <source>
        <dbReference type="SAM" id="MobiDB-lite"/>
    </source>
</evidence>
<dbReference type="InterPro" id="IPR036047">
    <property type="entry name" value="F-box-like_dom_sf"/>
</dbReference>
<dbReference type="Proteomes" id="UP000053257">
    <property type="component" value="Unassembled WGS sequence"/>
</dbReference>
<dbReference type="SUPFAM" id="SSF81383">
    <property type="entry name" value="F-box domain"/>
    <property type="match status" value="1"/>
</dbReference>
<keyword evidence="4" id="KW-1185">Reference proteome</keyword>
<dbReference type="EMBL" id="KN840535">
    <property type="protein sequence ID" value="KIP05728.1"/>
    <property type="molecule type" value="Genomic_DNA"/>
</dbReference>
<feature type="region of interest" description="Disordered" evidence="1">
    <location>
        <begin position="68"/>
        <end position="97"/>
    </location>
</feature>
<evidence type="ECO:0000259" key="2">
    <source>
        <dbReference type="PROSITE" id="PS50181"/>
    </source>
</evidence>
<organism evidence="3 4">
    <name type="scientific">Phlebiopsis gigantea (strain 11061_1 CR5-6)</name>
    <name type="common">White-rot fungus</name>
    <name type="synonym">Peniophora gigantea</name>
    <dbReference type="NCBI Taxonomy" id="745531"/>
    <lineage>
        <taxon>Eukaryota</taxon>
        <taxon>Fungi</taxon>
        <taxon>Dikarya</taxon>
        <taxon>Basidiomycota</taxon>
        <taxon>Agaricomycotina</taxon>
        <taxon>Agaricomycetes</taxon>
        <taxon>Polyporales</taxon>
        <taxon>Phanerochaetaceae</taxon>
        <taxon>Phlebiopsis</taxon>
    </lineage>
</organism>
<dbReference type="PROSITE" id="PS50181">
    <property type="entry name" value="FBOX"/>
    <property type="match status" value="1"/>
</dbReference>
<feature type="domain" description="F-box" evidence="2">
    <location>
        <begin position="97"/>
        <end position="145"/>
    </location>
</feature>
<proteinExistence type="predicted"/>
<protein>
    <recommendedName>
        <fullName evidence="2">F-box domain-containing protein</fullName>
    </recommendedName>
</protein>
<sequence>MLRLIYQMTYQVARGNISQLAFESAFANRELQSRPKLRHELCSEIMHMLRMFSNSYLRKFAQRWKTQPGRGADEHTTSHTKYALEPSNSSPSPEKSPLGLASFPSKILERIVLYLSPLQIVKLRSICLRLCHVIDQPAVELNVTLLAYATVRLANLWSSKSVWRL</sequence>
<gene>
    <name evidence="3" type="ORF">PHLGIDRAFT_486913</name>
</gene>
<dbReference type="AlphaFoldDB" id="A0A0C3PIB3"/>
<evidence type="ECO:0000313" key="3">
    <source>
        <dbReference type="EMBL" id="KIP05728.1"/>
    </source>
</evidence>
<name>A0A0C3PIB3_PHLG1</name>
<dbReference type="InterPro" id="IPR001810">
    <property type="entry name" value="F-box_dom"/>
</dbReference>
<evidence type="ECO:0000313" key="4">
    <source>
        <dbReference type="Proteomes" id="UP000053257"/>
    </source>
</evidence>
<reference evidence="3 4" key="1">
    <citation type="journal article" date="2014" name="PLoS Genet.">
        <title>Analysis of the Phlebiopsis gigantea genome, transcriptome and secretome provides insight into its pioneer colonization strategies of wood.</title>
        <authorList>
            <person name="Hori C."/>
            <person name="Ishida T."/>
            <person name="Igarashi K."/>
            <person name="Samejima M."/>
            <person name="Suzuki H."/>
            <person name="Master E."/>
            <person name="Ferreira P."/>
            <person name="Ruiz-Duenas F.J."/>
            <person name="Held B."/>
            <person name="Canessa P."/>
            <person name="Larrondo L.F."/>
            <person name="Schmoll M."/>
            <person name="Druzhinina I.S."/>
            <person name="Kubicek C.P."/>
            <person name="Gaskell J.A."/>
            <person name="Kersten P."/>
            <person name="St John F."/>
            <person name="Glasner J."/>
            <person name="Sabat G."/>
            <person name="Splinter BonDurant S."/>
            <person name="Syed K."/>
            <person name="Yadav J."/>
            <person name="Mgbeahuruike A.C."/>
            <person name="Kovalchuk A."/>
            <person name="Asiegbu F.O."/>
            <person name="Lackner G."/>
            <person name="Hoffmeister D."/>
            <person name="Rencoret J."/>
            <person name="Gutierrez A."/>
            <person name="Sun H."/>
            <person name="Lindquist E."/>
            <person name="Barry K."/>
            <person name="Riley R."/>
            <person name="Grigoriev I.V."/>
            <person name="Henrissat B."/>
            <person name="Kues U."/>
            <person name="Berka R.M."/>
            <person name="Martinez A.T."/>
            <person name="Covert S.F."/>
            <person name="Blanchette R.A."/>
            <person name="Cullen D."/>
        </authorList>
    </citation>
    <scope>NUCLEOTIDE SEQUENCE [LARGE SCALE GENOMIC DNA]</scope>
    <source>
        <strain evidence="3 4">11061_1 CR5-6</strain>
    </source>
</reference>
<accession>A0A0C3PIB3</accession>